<dbReference type="AlphaFoldDB" id="A0A0V0I8Z8"/>
<evidence type="ECO:0000313" key="1">
    <source>
        <dbReference type="EMBL" id="JAP28915.1"/>
    </source>
</evidence>
<proteinExistence type="predicted"/>
<protein>
    <submittedName>
        <fullName evidence="1">Putative ovule protein</fullName>
    </submittedName>
</protein>
<reference evidence="1" key="1">
    <citation type="submission" date="2015-12" db="EMBL/GenBank/DDBJ databases">
        <title>Gene expression during late stages of embryo sac development: a critical building block for successful pollen-pistil interactions.</title>
        <authorList>
            <person name="Liu Y."/>
            <person name="Joly V."/>
            <person name="Sabar M."/>
            <person name="Matton D.P."/>
        </authorList>
    </citation>
    <scope>NUCLEOTIDE SEQUENCE</scope>
</reference>
<organism evidence="1">
    <name type="scientific">Solanum chacoense</name>
    <name type="common">Chaco potato</name>
    <dbReference type="NCBI Taxonomy" id="4108"/>
    <lineage>
        <taxon>Eukaryota</taxon>
        <taxon>Viridiplantae</taxon>
        <taxon>Streptophyta</taxon>
        <taxon>Embryophyta</taxon>
        <taxon>Tracheophyta</taxon>
        <taxon>Spermatophyta</taxon>
        <taxon>Magnoliopsida</taxon>
        <taxon>eudicotyledons</taxon>
        <taxon>Gunneridae</taxon>
        <taxon>Pentapetalae</taxon>
        <taxon>asterids</taxon>
        <taxon>lamiids</taxon>
        <taxon>Solanales</taxon>
        <taxon>Solanaceae</taxon>
        <taxon>Solanoideae</taxon>
        <taxon>Solaneae</taxon>
        <taxon>Solanum</taxon>
    </lineage>
</organism>
<accession>A0A0V0I8Z8</accession>
<name>A0A0V0I8Z8_SOLCH</name>
<dbReference type="EMBL" id="GEDG01009635">
    <property type="protein sequence ID" value="JAP28915.1"/>
    <property type="molecule type" value="Transcribed_RNA"/>
</dbReference>
<sequence length="85" mass="9746">MGCSLLFTDLPVELMIQLGPRFLFLTVIVPKLDHRKLENLLNNHVLWNISQQSFHSGSGFYHKKGRELSASCISGEWLSQYLSRV</sequence>